<dbReference type="AlphaFoldDB" id="A0A8S1L6V0"/>
<dbReference type="EMBL" id="CAJJDM010000032">
    <property type="protein sequence ID" value="CAD8062421.1"/>
    <property type="molecule type" value="Genomic_DNA"/>
</dbReference>
<reference evidence="1" key="1">
    <citation type="submission" date="2021-01" db="EMBL/GenBank/DDBJ databases">
        <authorList>
            <consortium name="Genoscope - CEA"/>
            <person name="William W."/>
        </authorList>
    </citation>
    <scope>NUCLEOTIDE SEQUENCE</scope>
</reference>
<name>A0A8S1L6V0_PARPR</name>
<proteinExistence type="predicted"/>
<evidence type="ECO:0000313" key="1">
    <source>
        <dbReference type="EMBL" id="CAD8062421.1"/>
    </source>
</evidence>
<accession>A0A8S1L6V0</accession>
<organism evidence="1 2">
    <name type="scientific">Paramecium primaurelia</name>
    <dbReference type="NCBI Taxonomy" id="5886"/>
    <lineage>
        <taxon>Eukaryota</taxon>
        <taxon>Sar</taxon>
        <taxon>Alveolata</taxon>
        <taxon>Ciliophora</taxon>
        <taxon>Intramacronucleata</taxon>
        <taxon>Oligohymenophorea</taxon>
        <taxon>Peniculida</taxon>
        <taxon>Parameciidae</taxon>
        <taxon>Paramecium</taxon>
    </lineage>
</organism>
<protein>
    <submittedName>
        <fullName evidence="1">Uncharacterized protein</fullName>
    </submittedName>
</protein>
<evidence type="ECO:0000313" key="2">
    <source>
        <dbReference type="Proteomes" id="UP000688137"/>
    </source>
</evidence>
<sequence length="142" mass="17440">MPKMRYFRFFYSKIIHGQVQEKLKTFLNKDLTMDLFMLKLEMLLNIQLIMIKIKMNTNYQQQIINNEYKQCYKQIQTKNNEQLDEYFKDKKCILYVDNVWFKSCYPLMKQDIITLEAEAKLIFTKGRDGRKNKFIKLQVYKF</sequence>
<comment type="caution">
    <text evidence="1">The sequence shown here is derived from an EMBL/GenBank/DDBJ whole genome shotgun (WGS) entry which is preliminary data.</text>
</comment>
<keyword evidence="2" id="KW-1185">Reference proteome</keyword>
<dbReference type="Proteomes" id="UP000688137">
    <property type="component" value="Unassembled WGS sequence"/>
</dbReference>
<gene>
    <name evidence="1" type="ORF">PPRIM_AZ9-3.1.T0330128</name>
</gene>